<dbReference type="KEGG" id="salm:D0Y50_09160"/>
<dbReference type="InterPro" id="IPR032259">
    <property type="entry name" value="HIBYL-CoA-H"/>
</dbReference>
<dbReference type="GO" id="GO:0005829">
    <property type="term" value="C:cytosol"/>
    <property type="evidence" value="ECO:0007669"/>
    <property type="project" value="TreeGrafter"/>
</dbReference>
<dbReference type="RefSeq" id="WP_117316579.1">
    <property type="nucleotide sequence ID" value="NZ_CP031769.1"/>
</dbReference>
<dbReference type="PANTHER" id="PTHR43176">
    <property type="entry name" value="3-HYDROXYISOBUTYRYL-COA HYDROLASE-RELATED"/>
    <property type="match status" value="1"/>
</dbReference>
<reference evidence="5 6" key="1">
    <citation type="submission" date="2018-08" db="EMBL/GenBank/DDBJ databases">
        <title>Salinimonas sediminis sp. nov., a piezophilic bacterium isolated from a deep-sea sediment sample from the New Britain Trench.</title>
        <authorList>
            <person name="Cao J."/>
        </authorList>
    </citation>
    <scope>NUCLEOTIDE SEQUENCE [LARGE SCALE GENOMIC DNA]</scope>
    <source>
        <strain evidence="5 6">N102</strain>
    </source>
</reference>
<feature type="domain" description="Enoyl-CoA hydratase/isomerase" evidence="4">
    <location>
        <begin position="24"/>
        <end position="361"/>
    </location>
</feature>
<dbReference type="AlphaFoldDB" id="A0A346NLW1"/>
<evidence type="ECO:0000256" key="2">
    <source>
        <dbReference type="ARBA" id="ARBA00011915"/>
    </source>
</evidence>
<evidence type="ECO:0000256" key="3">
    <source>
        <dbReference type="ARBA" id="ARBA00022801"/>
    </source>
</evidence>
<keyword evidence="6" id="KW-1185">Reference proteome</keyword>
<evidence type="ECO:0000313" key="6">
    <source>
        <dbReference type="Proteomes" id="UP000262073"/>
    </source>
</evidence>
<keyword evidence="5" id="KW-0413">Isomerase</keyword>
<organism evidence="5 6">
    <name type="scientific">Salinimonas sediminis</name>
    <dbReference type="NCBI Taxonomy" id="2303538"/>
    <lineage>
        <taxon>Bacteria</taxon>
        <taxon>Pseudomonadati</taxon>
        <taxon>Pseudomonadota</taxon>
        <taxon>Gammaproteobacteria</taxon>
        <taxon>Alteromonadales</taxon>
        <taxon>Alteromonadaceae</taxon>
        <taxon>Alteromonas/Salinimonas group</taxon>
        <taxon>Salinimonas</taxon>
    </lineage>
</organism>
<dbReference type="EMBL" id="CP031769">
    <property type="protein sequence ID" value="AXR06518.1"/>
    <property type="molecule type" value="Genomic_DNA"/>
</dbReference>
<dbReference type="InterPro" id="IPR029045">
    <property type="entry name" value="ClpP/crotonase-like_dom_sf"/>
</dbReference>
<keyword evidence="3" id="KW-0378">Hydrolase</keyword>
<dbReference type="GO" id="GO:0006574">
    <property type="term" value="P:L-valine catabolic process"/>
    <property type="evidence" value="ECO:0007669"/>
    <property type="project" value="TreeGrafter"/>
</dbReference>
<sequence length="377" mass="41028">MQQDNAMAPVQVTEIPLPDGKIAGQLTLNKPASLNALDLTMAQIMLTSLTEFAHREEVALVFIDAAGDKAFCAGGDIVSMYRAMQQAPGEVPDFIQRFFALEYRLDHLIHTFPKPVVVWGHGIVMGGGMGLLNGASHRVVTPASRLAMPEITIGLYPDVGGSYFLPRLPGHSGLFLGLTGASINATDACFLTLADYYCDTLAKQQVLDALQRTVFSPLTAHDQLSALIGQHNVAIDERIDGQVEEHLEAINLACQADDVSVIAKQILSLDSTADKWLQRAQQTLEKGSPITTHLVFEQIQRGASMSLADCFKMEMTMSCRCGEFGELQEGVRALLIDKDNQPAWKYPAIDAVPATVVNHFFADIWDVQQHPLADLGA</sequence>
<dbReference type="PANTHER" id="PTHR43176:SF3">
    <property type="entry name" value="3-HYDROXYISOBUTYRYL-COA HYDROLASE, MITOCHONDRIAL"/>
    <property type="match status" value="1"/>
</dbReference>
<dbReference type="InterPro" id="IPR045004">
    <property type="entry name" value="ECH_dom"/>
</dbReference>
<dbReference type="Gene3D" id="3.90.226.10">
    <property type="entry name" value="2-enoyl-CoA Hydratase, Chain A, domain 1"/>
    <property type="match status" value="1"/>
</dbReference>
<dbReference type="Proteomes" id="UP000262073">
    <property type="component" value="Chromosome"/>
</dbReference>
<dbReference type="OrthoDB" id="9790967at2"/>
<dbReference type="NCBIfam" id="NF004127">
    <property type="entry name" value="PRK05617.1"/>
    <property type="match status" value="1"/>
</dbReference>
<gene>
    <name evidence="5" type="ORF">D0Y50_09160</name>
</gene>
<dbReference type="SUPFAM" id="SSF52096">
    <property type="entry name" value="ClpP/crotonase"/>
    <property type="match status" value="1"/>
</dbReference>
<dbReference type="GO" id="GO:0016853">
    <property type="term" value="F:isomerase activity"/>
    <property type="evidence" value="ECO:0007669"/>
    <property type="project" value="UniProtKB-KW"/>
</dbReference>
<dbReference type="Pfam" id="PF16113">
    <property type="entry name" value="ECH_2"/>
    <property type="match status" value="1"/>
</dbReference>
<dbReference type="CDD" id="cd06558">
    <property type="entry name" value="crotonase-like"/>
    <property type="match status" value="1"/>
</dbReference>
<evidence type="ECO:0000259" key="4">
    <source>
        <dbReference type="Pfam" id="PF16113"/>
    </source>
</evidence>
<accession>A0A346NLW1</accession>
<name>A0A346NLW1_9ALTE</name>
<proteinExistence type="predicted"/>
<evidence type="ECO:0000256" key="1">
    <source>
        <dbReference type="ARBA" id="ARBA00001709"/>
    </source>
</evidence>
<protein>
    <recommendedName>
        <fullName evidence="2">3-hydroxyisobutyryl-CoA hydrolase</fullName>
        <ecNumber evidence="2">3.1.2.4</ecNumber>
    </recommendedName>
</protein>
<evidence type="ECO:0000313" key="5">
    <source>
        <dbReference type="EMBL" id="AXR06518.1"/>
    </source>
</evidence>
<dbReference type="GO" id="GO:0003860">
    <property type="term" value="F:3-hydroxyisobutyryl-CoA hydrolase activity"/>
    <property type="evidence" value="ECO:0007669"/>
    <property type="project" value="UniProtKB-EC"/>
</dbReference>
<comment type="catalytic activity">
    <reaction evidence="1">
        <text>3-hydroxy-2-methylpropanoyl-CoA + H2O = 3-hydroxy-2-methylpropanoate + CoA + H(+)</text>
        <dbReference type="Rhea" id="RHEA:20888"/>
        <dbReference type="ChEBI" id="CHEBI:11805"/>
        <dbReference type="ChEBI" id="CHEBI:15377"/>
        <dbReference type="ChEBI" id="CHEBI:15378"/>
        <dbReference type="ChEBI" id="CHEBI:57287"/>
        <dbReference type="ChEBI" id="CHEBI:57340"/>
        <dbReference type="EC" id="3.1.2.4"/>
    </reaction>
</comment>
<dbReference type="EC" id="3.1.2.4" evidence="2"/>